<dbReference type="InterPro" id="IPR050767">
    <property type="entry name" value="Sel1_AlgK"/>
</dbReference>
<dbReference type="SMART" id="SM00671">
    <property type="entry name" value="SEL1"/>
    <property type="match status" value="27"/>
</dbReference>
<organism evidence="3 4">
    <name type="scientific">Tritrichomonas musculus</name>
    <dbReference type="NCBI Taxonomy" id="1915356"/>
    <lineage>
        <taxon>Eukaryota</taxon>
        <taxon>Metamonada</taxon>
        <taxon>Parabasalia</taxon>
        <taxon>Tritrichomonadida</taxon>
        <taxon>Tritrichomonadidae</taxon>
        <taxon>Tritrichomonas</taxon>
    </lineage>
</organism>
<feature type="domain" description="Ubiquitin-like" evidence="2">
    <location>
        <begin position="159"/>
        <end position="225"/>
    </location>
</feature>
<evidence type="ECO:0000313" key="3">
    <source>
        <dbReference type="EMBL" id="KAK8878251.1"/>
    </source>
</evidence>
<dbReference type="EMBL" id="JAPFFF010000011">
    <property type="protein sequence ID" value="KAK8878251.1"/>
    <property type="molecule type" value="Genomic_DNA"/>
</dbReference>
<dbReference type="InterPro" id="IPR029071">
    <property type="entry name" value="Ubiquitin-like_domsf"/>
</dbReference>
<dbReference type="Pfam" id="PF00240">
    <property type="entry name" value="ubiquitin"/>
    <property type="match status" value="2"/>
</dbReference>
<evidence type="ECO:0000313" key="4">
    <source>
        <dbReference type="Proteomes" id="UP001470230"/>
    </source>
</evidence>
<dbReference type="CDD" id="cd17039">
    <property type="entry name" value="Ubl_ubiquitin_like"/>
    <property type="match status" value="1"/>
</dbReference>
<sequence>MNVFVSNGNRFQALKIDEDKNTKDLTKEIVKAGIHKALYTFSLYFQNHQLKDGTLKSEGITDRSLIITRPTLTSSIDLQFRMSENGDTLIFEVFPFDTISSIKEKFFEKSNLDEEKNLLLLNGDVLNSYDDDKLEDHMLRASDVIFVALQPEDLPKKNIIVYITLGNDLLLQTFIQEDKTINDLKDKIASVYQIPADNQNLFWNSRVQEDDKTINSCSLDKNYAVFTLELSGDLEVTILQDSKEITQSFDAFSTIKDVKKALFKPNGIKKNSDLLFEGITCNDSDVLFSFYRIQPKFTVEGTVDQDALDRVNDVIKSKADDEDPSYTYIYAKMAYFGIVVEQDKKQAAAYFRKAAELHHYSAMTDYAELMYLGELPEKKEGKALEYAKEAAENGHVGAQYLYGIMCLKNNENEEAQKYLNKASDKGHLIASTTYAYMIIKGKSEITDKSVASELLEEAARKKYTPAMILLSKLLKKNKNRKEALKLIKEAAELNSPNGLYSYAKEAIMDDGDLEKAAKIAQKGADLGHSKSKRILGIMKRRGTGTEKDDQNAFKLLTESTNAGDTQAKFHLAKMYLTGSDACKKDEKKAFQLVCESAEKEHPPSVLLKANMLLRGIGTKKKPKEAYKTASDLAQKTGYIPCLRLVGVCQYLGLGTNKDLESASKCLLRAAETDTIAQYYYAMLLKGLSRYPQNRDEVASYLQKAADKNHHDAEEQLGLLLLERELPDSPKGASSDETKALINDKTYEQNKRKALKYFTKAADAGKIESMYQEAVLLLGYNEQEEKAVKLIEKTVEANHARGFYQYSILLEEGRGIEKDLPKSREYLQKAADMNVPEAQYKLGMKLYEEGKVSDAILYLRKAADAGIVEAMVDLAKILQKEDEETYHDEIISLLEKASKLGNIEASLMCGDIYYNQEKYYDAFNMYKKAALKENTEGMFKYARMIEEGQGTIVDPQNAVKYYQKCVDLQHIPSMYYLGRCYEKGNGVEQDYEKAFDLYQRSADNQNADGMYGLGKLYKNGLGVDDDEDKAFEYFTKASELDHVEGNYELGLMYEEGKGTDVDKSKAYEHFKFSSDHGYGPAMVYHAHDLLHGIGVEKDMDEGRKVLLKAVELKQRDAYFEYAELLDFEKNKEESEKYYKLCADLGNVQGMICTAFNLVKQYEESVDKDKEVTPEELQENELLRKAAHYFELAADEGDPVACCNYGLCLAKGAGVTRDERMAIKYMRKGVSSNYKDAIFDSGVFLEKAKGETRALQESRRLLKIASDAGSLIATYNLGVSLIENEPKEIENGLELIKKAADNGIDQAVTPFAFYKFTEKIEECENDENGDTNYQDDEDFKLIAQYAKRGADDGNIEAMSLYGTLLSNGFGVAPNEREAAEYFKKAADGGNSDAMYNYGMMLLNGIGVEKDQNMGGQYLVNALKNGRDDVEPILYQNKITY</sequence>
<keyword evidence="4" id="KW-1185">Reference proteome</keyword>
<dbReference type="PANTHER" id="PTHR11102">
    <property type="entry name" value="SEL-1-LIKE PROTEIN"/>
    <property type="match status" value="1"/>
</dbReference>
<dbReference type="Pfam" id="PF08238">
    <property type="entry name" value="Sel1"/>
    <property type="match status" value="22"/>
</dbReference>
<dbReference type="PROSITE" id="PS50053">
    <property type="entry name" value="UBIQUITIN_2"/>
    <property type="match status" value="2"/>
</dbReference>
<protein>
    <recommendedName>
        <fullName evidence="2">Ubiquitin-like domain-containing protein</fullName>
    </recommendedName>
</protein>
<dbReference type="PANTHER" id="PTHR11102:SF160">
    <property type="entry name" value="ERAD-ASSOCIATED E3 UBIQUITIN-PROTEIN LIGASE COMPONENT HRD3"/>
    <property type="match status" value="1"/>
</dbReference>
<gene>
    <name evidence="3" type="ORF">M9Y10_005016</name>
</gene>
<proteinExistence type="inferred from homology"/>
<feature type="domain" description="Ubiquitin-like" evidence="2">
    <location>
        <begin position="76"/>
        <end position="150"/>
    </location>
</feature>
<dbReference type="InterPro" id="IPR006597">
    <property type="entry name" value="Sel1-like"/>
</dbReference>
<dbReference type="SMART" id="SM00213">
    <property type="entry name" value="UBQ"/>
    <property type="match status" value="2"/>
</dbReference>
<dbReference type="SUPFAM" id="SSF54236">
    <property type="entry name" value="Ubiquitin-like"/>
    <property type="match status" value="2"/>
</dbReference>
<evidence type="ECO:0000256" key="1">
    <source>
        <dbReference type="ARBA" id="ARBA00038101"/>
    </source>
</evidence>
<accession>A0ABR2JK37</accession>
<dbReference type="Gene3D" id="1.25.40.10">
    <property type="entry name" value="Tetratricopeptide repeat domain"/>
    <property type="match status" value="6"/>
</dbReference>
<name>A0ABR2JK37_9EUKA</name>
<dbReference type="SUPFAM" id="SSF81901">
    <property type="entry name" value="HCP-like"/>
    <property type="match status" value="6"/>
</dbReference>
<evidence type="ECO:0000259" key="2">
    <source>
        <dbReference type="PROSITE" id="PS50053"/>
    </source>
</evidence>
<dbReference type="InterPro" id="IPR000626">
    <property type="entry name" value="Ubiquitin-like_dom"/>
</dbReference>
<comment type="similarity">
    <text evidence="1">Belongs to the sel-1 family.</text>
</comment>
<reference evidence="3 4" key="1">
    <citation type="submission" date="2024-04" db="EMBL/GenBank/DDBJ databases">
        <title>Tritrichomonas musculus Genome.</title>
        <authorList>
            <person name="Alves-Ferreira E."/>
            <person name="Grigg M."/>
            <person name="Lorenzi H."/>
            <person name="Galac M."/>
        </authorList>
    </citation>
    <scope>NUCLEOTIDE SEQUENCE [LARGE SCALE GENOMIC DNA]</scope>
    <source>
        <strain evidence="3 4">EAF2021</strain>
    </source>
</reference>
<dbReference type="Proteomes" id="UP001470230">
    <property type="component" value="Unassembled WGS sequence"/>
</dbReference>
<dbReference type="Gene3D" id="3.10.20.90">
    <property type="entry name" value="Phosphatidylinositol 3-kinase Catalytic Subunit, Chain A, domain 1"/>
    <property type="match status" value="2"/>
</dbReference>
<dbReference type="InterPro" id="IPR011990">
    <property type="entry name" value="TPR-like_helical_dom_sf"/>
</dbReference>
<comment type="caution">
    <text evidence="3">The sequence shown here is derived from an EMBL/GenBank/DDBJ whole genome shotgun (WGS) entry which is preliminary data.</text>
</comment>